<dbReference type="KEGG" id="taw:EI545_01120"/>
<reference evidence="1 2" key="1">
    <citation type="submission" date="2018-12" db="EMBL/GenBank/DDBJ databases">
        <title>Complete genome sequencing of Tabrizicola sp. K13M18.</title>
        <authorList>
            <person name="Bae J.-W."/>
        </authorList>
    </citation>
    <scope>NUCLEOTIDE SEQUENCE [LARGE SCALE GENOMIC DNA]</scope>
    <source>
        <strain evidence="1 2">K13M18</strain>
    </source>
</reference>
<dbReference type="RefSeq" id="WP_125323754.1">
    <property type="nucleotide sequence ID" value="NZ_CP034328.1"/>
</dbReference>
<evidence type="ECO:0000313" key="1">
    <source>
        <dbReference type="EMBL" id="AZL57566.1"/>
    </source>
</evidence>
<dbReference type="Proteomes" id="UP000282002">
    <property type="component" value="Chromosome"/>
</dbReference>
<sequence length="104" mass="11053">MTRLEDALAALAAAGETTTYGALAKDLSLRMADLTAQLEALMEQDAAANRPFRAALLRQRLSPDQLPAPGFFLKAAALGHPTDDPAAFTKAHREAHFLSPNIPG</sequence>
<accession>A0A3S8U1W8</accession>
<keyword evidence="2" id="KW-1185">Reference proteome</keyword>
<proteinExistence type="predicted"/>
<name>A0A3S8U1W8_9RHOB</name>
<dbReference type="AlphaFoldDB" id="A0A3S8U1W8"/>
<protein>
    <submittedName>
        <fullName evidence="1">Uncharacterized protein</fullName>
    </submittedName>
</protein>
<dbReference type="EMBL" id="CP034328">
    <property type="protein sequence ID" value="AZL57566.1"/>
    <property type="molecule type" value="Genomic_DNA"/>
</dbReference>
<organism evidence="1 2">
    <name type="scientific">Tabrizicola piscis</name>
    <dbReference type="NCBI Taxonomy" id="2494374"/>
    <lineage>
        <taxon>Bacteria</taxon>
        <taxon>Pseudomonadati</taxon>
        <taxon>Pseudomonadota</taxon>
        <taxon>Alphaproteobacteria</taxon>
        <taxon>Rhodobacterales</taxon>
        <taxon>Paracoccaceae</taxon>
        <taxon>Tabrizicola</taxon>
    </lineage>
</organism>
<gene>
    <name evidence="1" type="ORF">EI545_01120</name>
</gene>
<evidence type="ECO:0000313" key="2">
    <source>
        <dbReference type="Proteomes" id="UP000282002"/>
    </source>
</evidence>
<dbReference type="OrthoDB" id="14198at2"/>